<name>A0A6A4X161_AMPAM</name>
<comment type="caution">
    <text evidence="1">The sequence shown here is derived from an EMBL/GenBank/DDBJ whole genome shotgun (WGS) entry which is preliminary data.</text>
</comment>
<protein>
    <submittedName>
        <fullName evidence="1">Uncharacterized protein</fullName>
    </submittedName>
</protein>
<accession>A0A6A4X161</accession>
<sequence length="162" mass="17201">MKPRRQNQPFALYGSCCAVCPVVDSCLVCDGCTVPCAVVDSCSVFCIVVDGCTAVSSVVVKCTAVFTSSTAVLPTVVVDGCTAVFSVSSWTAPLALDMLSVAAFVYKVKIVVHFGQDNPMTFISQCREVTDVIHLQCLGGVHFNLLRARPGFEEVPDIATAR</sequence>
<dbReference type="EMBL" id="VIIS01000120">
    <property type="protein sequence ID" value="KAF0313027.1"/>
    <property type="molecule type" value="Genomic_DNA"/>
</dbReference>
<evidence type="ECO:0000313" key="2">
    <source>
        <dbReference type="Proteomes" id="UP000440578"/>
    </source>
</evidence>
<organism evidence="1 2">
    <name type="scientific">Amphibalanus amphitrite</name>
    <name type="common">Striped barnacle</name>
    <name type="synonym">Balanus amphitrite</name>
    <dbReference type="NCBI Taxonomy" id="1232801"/>
    <lineage>
        <taxon>Eukaryota</taxon>
        <taxon>Metazoa</taxon>
        <taxon>Ecdysozoa</taxon>
        <taxon>Arthropoda</taxon>
        <taxon>Crustacea</taxon>
        <taxon>Multicrustacea</taxon>
        <taxon>Cirripedia</taxon>
        <taxon>Thoracica</taxon>
        <taxon>Thoracicalcarea</taxon>
        <taxon>Balanomorpha</taxon>
        <taxon>Balanoidea</taxon>
        <taxon>Balanidae</taxon>
        <taxon>Amphibalaninae</taxon>
        <taxon>Amphibalanus</taxon>
    </lineage>
</organism>
<keyword evidence="2" id="KW-1185">Reference proteome</keyword>
<dbReference type="AlphaFoldDB" id="A0A6A4X161"/>
<reference evidence="1 2" key="1">
    <citation type="submission" date="2019-07" db="EMBL/GenBank/DDBJ databases">
        <title>Draft genome assembly of a fouling barnacle, Amphibalanus amphitrite (Darwin, 1854): The first reference genome for Thecostraca.</title>
        <authorList>
            <person name="Kim W."/>
        </authorList>
    </citation>
    <scope>NUCLEOTIDE SEQUENCE [LARGE SCALE GENOMIC DNA]</scope>
    <source>
        <strain evidence="1">SNU_AA5</strain>
        <tissue evidence="1">Soma without cirri and trophi</tissue>
    </source>
</reference>
<evidence type="ECO:0000313" key="1">
    <source>
        <dbReference type="EMBL" id="KAF0313027.1"/>
    </source>
</evidence>
<dbReference type="Proteomes" id="UP000440578">
    <property type="component" value="Unassembled WGS sequence"/>
</dbReference>
<proteinExistence type="predicted"/>
<gene>
    <name evidence="1" type="ORF">FJT64_016358</name>
</gene>